<name>A0A6L3V2W1_9BACI</name>
<evidence type="ECO:0000256" key="1">
    <source>
        <dbReference type="SAM" id="Phobius"/>
    </source>
</evidence>
<sequence length="202" mass="22736">MTNTKANDPKLLNPQLQQSRTRSLVWSGYAVFIWSIVYMIPHLYWALGGTAGLTILKPSILALPQWELVNWVASVILTLAGLLGIALIYFWNRKPLKWLLLTIALAGSSVAASHGIYGIVYRLLQITGVIGVELDPFNVNEHAYVLWDLLLFEPWFLIEGILLVVLGWYSFNKPNNRRIWFMLCTLGIIIGIVTGLLGVRFA</sequence>
<keyword evidence="1" id="KW-0812">Transmembrane</keyword>
<evidence type="ECO:0000313" key="2">
    <source>
        <dbReference type="EMBL" id="KAB2331133.1"/>
    </source>
</evidence>
<gene>
    <name evidence="2" type="ORF">F7731_18815</name>
</gene>
<proteinExistence type="predicted"/>
<protein>
    <submittedName>
        <fullName evidence="2">DUF3995 domain-containing protein</fullName>
    </submittedName>
</protein>
<feature type="transmembrane region" description="Helical" evidence="1">
    <location>
        <begin position="98"/>
        <end position="124"/>
    </location>
</feature>
<keyword evidence="1" id="KW-1133">Transmembrane helix</keyword>
<dbReference type="Proteomes" id="UP000481030">
    <property type="component" value="Unassembled WGS sequence"/>
</dbReference>
<dbReference type="RefSeq" id="WP_151536330.1">
    <property type="nucleotide sequence ID" value="NZ_WBOS01000012.1"/>
</dbReference>
<feature type="transmembrane region" description="Helical" evidence="1">
    <location>
        <begin position="179"/>
        <end position="199"/>
    </location>
</feature>
<dbReference type="OrthoDB" id="2717873at2"/>
<reference evidence="2 3" key="1">
    <citation type="journal article" date="2016" name="Antonie Van Leeuwenhoek">
        <title>Bacillus depressus sp. nov., isolated from soil of a sunflower field.</title>
        <authorList>
            <person name="Wei X."/>
            <person name="Xin D."/>
            <person name="Xin Y."/>
            <person name="Zhang H."/>
            <person name="Wang T."/>
            <person name="Zhang J."/>
        </authorList>
    </citation>
    <scope>NUCLEOTIDE SEQUENCE [LARGE SCALE GENOMIC DNA]</scope>
    <source>
        <strain evidence="2 3">BZ1</strain>
    </source>
</reference>
<organism evidence="2 3">
    <name type="scientific">Cytobacillus depressus</name>
    <dbReference type="NCBI Taxonomy" id="1602942"/>
    <lineage>
        <taxon>Bacteria</taxon>
        <taxon>Bacillati</taxon>
        <taxon>Bacillota</taxon>
        <taxon>Bacilli</taxon>
        <taxon>Bacillales</taxon>
        <taxon>Bacillaceae</taxon>
        <taxon>Cytobacillus</taxon>
    </lineage>
</organism>
<dbReference type="Pfam" id="PF13160">
    <property type="entry name" value="DUF3995"/>
    <property type="match status" value="1"/>
</dbReference>
<dbReference type="InterPro" id="IPR025058">
    <property type="entry name" value="DUF3995"/>
</dbReference>
<evidence type="ECO:0000313" key="3">
    <source>
        <dbReference type="Proteomes" id="UP000481030"/>
    </source>
</evidence>
<feature type="transmembrane region" description="Helical" evidence="1">
    <location>
        <begin position="68"/>
        <end position="91"/>
    </location>
</feature>
<comment type="caution">
    <text evidence="2">The sequence shown here is derived from an EMBL/GenBank/DDBJ whole genome shotgun (WGS) entry which is preliminary data.</text>
</comment>
<keyword evidence="3" id="KW-1185">Reference proteome</keyword>
<dbReference type="EMBL" id="WBOS01000012">
    <property type="protein sequence ID" value="KAB2331133.1"/>
    <property type="molecule type" value="Genomic_DNA"/>
</dbReference>
<accession>A0A6L3V2W1</accession>
<feature type="transmembrane region" description="Helical" evidence="1">
    <location>
        <begin position="24"/>
        <end position="48"/>
    </location>
</feature>
<feature type="transmembrane region" description="Helical" evidence="1">
    <location>
        <begin position="144"/>
        <end position="167"/>
    </location>
</feature>
<keyword evidence="1" id="KW-0472">Membrane</keyword>
<dbReference type="AlphaFoldDB" id="A0A6L3V2W1"/>